<evidence type="ECO:0000313" key="2">
    <source>
        <dbReference type="Proteomes" id="UP000094622"/>
    </source>
</evidence>
<accession>A0A1E3H6R5</accession>
<dbReference type="Proteomes" id="UP000094622">
    <property type="component" value="Unassembled WGS sequence"/>
</dbReference>
<gene>
    <name evidence="1" type="ORF">A6302_01480</name>
</gene>
<proteinExistence type="predicted"/>
<dbReference type="EMBL" id="MCRJ01000027">
    <property type="protein sequence ID" value="ODN71191.1"/>
    <property type="molecule type" value="Genomic_DNA"/>
</dbReference>
<dbReference type="AlphaFoldDB" id="A0A1E3H6R5"/>
<dbReference type="RefSeq" id="WP_069306380.1">
    <property type="nucleotide sequence ID" value="NZ_MCRJ01000027.1"/>
</dbReference>
<sequence length="62" mass="6675">MKFETLVALAHSIGAAIRLDPRRDLETGDYIVTASLVTETGAGQTADYSVIETHVVAISEDR</sequence>
<keyword evidence="2" id="KW-1185">Reference proteome</keyword>
<protein>
    <submittedName>
        <fullName evidence="1">Uncharacterized protein</fullName>
    </submittedName>
</protein>
<name>A0A1E3H6R5_9HYPH</name>
<comment type="caution">
    <text evidence="1">The sequence shown here is derived from an EMBL/GenBank/DDBJ whole genome shotgun (WGS) entry which is preliminary data.</text>
</comment>
<evidence type="ECO:0000313" key="1">
    <source>
        <dbReference type="EMBL" id="ODN71191.1"/>
    </source>
</evidence>
<organism evidence="1 2">
    <name type="scientific">Methylobrevis pamukkalensis</name>
    <dbReference type="NCBI Taxonomy" id="1439726"/>
    <lineage>
        <taxon>Bacteria</taxon>
        <taxon>Pseudomonadati</taxon>
        <taxon>Pseudomonadota</taxon>
        <taxon>Alphaproteobacteria</taxon>
        <taxon>Hyphomicrobiales</taxon>
        <taxon>Pleomorphomonadaceae</taxon>
        <taxon>Methylobrevis</taxon>
    </lineage>
</organism>
<reference evidence="1 2" key="1">
    <citation type="submission" date="2016-07" db="EMBL/GenBank/DDBJ databases">
        <title>Draft Genome Sequence of Methylobrevis pamukkalensis PK2.</title>
        <authorList>
            <person name="Vasilenko O.V."/>
            <person name="Doronina N.V."/>
            <person name="Shmareva M.N."/>
            <person name="Tarlachkov S.V."/>
            <person name="Mustakhimov I."/>
            <person name="Trotsenko Y.A."/>
        </authorList>
    </citation>
    <scope>NUCLEOTIDE SEQUENCE [LARGE SCALE GENOMIC DNA]</scope>
    <source>
        <strain evidence="1 2">PK2</strain>
    </source>
</reference>